<reference evidence="1" key="1">
    <citation type="submission" date="2016-08" db="EMBL/GenBank/DDBJ databases">
        <authorList>
            <person name="Seilhamer J.J."/>
        </authorList>
    </citation>
    <scope>NUCLEOTIDE SEQUENCE</scope>
    <source>
        <strain evidence="1">86</strain>
    </source>
</reference>
<dbReference type="AlphaFoldDB" id="A0A212LQX6"/>
<accession>A0A212LQX6</accession>
<proteinExistence type="predicted"/>
<protein>
    <submittedName>
        <fullName evidence="1">Uncharacterized protein</fullName>
    </submittedName>
</protein>
<organism evidence="1">
    <name type="scientific">uncultured Pleomorphomonas sp</name>
    <dbReference type="NCBI Taxonomy" id="442121"/>
    <lineage>
        <taxon>Bacteria</taxon>
        <taxon>Pseudomonadati</taxon>
        <taxon>Pseudomonadota</taxon>
        <taxon>Alphaproteobacteria</taxon>
        <taxon>Hyphomicrobiales</taxon>
        <taxon>Pleomorphomonadaceae</taxon>
        <taxon>Pleomorphomonas</taxon>
        <taxon>environmental samples</taxon>
    </lineage>
</organism>
<sequence>MALVALYSVRTLPESLPAIHRLDLSIIAVTTGLIRPKSTDFNEPGVSAAPVRLASRWL</sequence>
<gene>
    <name evidence="1" type="ORF">KL86PLE_90720</name>
</gene>
<name>A0A212LQX6_9HYPH</name>
<dbReference type="EMBL" id="FMJD01000013">
    <property type="protein sequence ID" value="SCM79943.1"/>
    <property type="molecule type" value="Genomic_DNA"/>
</dbReference>
<evidence type="ECO:0000313" key="1">
    <source>
        <dbReference type="EMBL" id="SCM79943.1"/>
    </source>
</evidence>